<name>A0A7S0Q135_9EUKA</name>
<protein>
    <submittedName>
        <fullName evidence="2">Uncharacterized protein</fullName>
    </submittedName>
</protein>
<feature type="region of interest" description="Disordered" evidence="1">
    <location>
        <begin position="1"/>
        <end position="26"/>
    </location>
</feature>
<organism evidence="2">
    <name type="scientific">Coccolithus braarudii</name>
    <dbReference type="NCBI Taxonomy" id="221442"/>
    <lineage>
        <taxon>Eukaryota</taxon>
        <taxon>Haptista</taxon>
        <taxon>Haptophyta</taxon>
        <taxon>Prymnesiophyceae</taxon>
        <taxon>Coccolithales</taxon>
        <taxon>Coccolithaceae</taxon>
        <taxon>Coccolithus</taxon>
    </lineage>
</organism>
<feature type="region of interest" description="Disordered" evidence="1">
    <location>
        <begin position="97"/>
        <end position="116"/>
    </location>
</feature>
<gene>
    <name evidence="2" type="ORF">CPEL01642_LOCUS11025</name>
</gene>
<proteinExistence type="predicted"/>
<reference evidence="2" key="1">
    <citation type="submission" date="2021-01" db="EMBL/GenBank/DDBJ databases">
        <authorList>
            <person name="Corre E."/>
            <person name="Pelletier E."/>
            <person name="Niang G."/>
            <person name="Scheremetjew M."/>
            <person name="Finn R."/>
            <person name="Kale V."/>
            <person name="Holt S."/>
            <person name="Cochrane G."/>
            <person name="Meng A."/>
            <person name="Brown T."/>
            <person name="Cohen L."/>
        </authorList>
    </citation>
    <scope>NUCLEOTIDE SEQUENCE</scope>
    <source>
        <strain evidence="2">PLY182g</strain>
    </source>
</reference>
<accession>A0A7S0Q135</accession>
<dbReference type="EMBL" id="HBEY01023126">
    <property type="protein sequence ID" value="CAD8607648.1"/>
    <property type="molecule type" value="Transcribed_RNA"/>
</dbReference>
<sequence length="116" mass="12343">MTEASSSTQSSLSNAPTREGSFASSLDALQSSRVPDLSKVGSLLDASVCLPKRDPEDTVLQSSFRRLLEIRISAAQMEQFGHPFLMAFASRPNTPLAATGDIGDSPKPTAVYMPPT</sequence>
<evidence type="ECO:0000313" key="2">
    <source>
        <dbReference type="EMBL" id="CAD8607648.1"/>
    </source>
</evidence>
<dbReference type="AlphaFoldDB" id="A0A7S0Q135"/>
<feature type="compositionally biased region" description="Low complexity" evidence="1">
    <location>
        <begin position="1"/>
        <end position="13"/>
    </location>
</feature>
<evidence type="ECO:0000256" key="1">
    <source>
        <dbReference type="SAM" id="MobiDB-lite"/>
    </source>
</evidence>